<dbReference type="EMBL" id="VMNK01000019">
    <property type="protein sequence ID" value="TVO51651.1"/>
    <property type="molecule type" value="Genomic_DNA"/>
</dbReference>
<sequence>MWANFSTIYGDGKVTTVGAKIGGKVAENIDIGVKDPNLGFTNACALRMSYSLNYSGTSITRGTWKTVSGADKKWYIYRVRDLIQFLTETLGRPDKVVRNPKLNDFNGEKGILVFDVNWSDATGHATLWNGSTCSDHCYFPVAAEASIWYLD</sequence>
<dbReference type="AlphaFoldDB" id="A0A557QFG9"/>
<evidence type="ECO:0000313" key="2">
    <source>
        <dbReference type="Proteomes" id="UP000319502"/>
    </source>
</evidence>
<dbReference type="Gene3D" id="3.90.1720.70">
    <property type="match status" value="1"/>
</dbReference>
<evidence type="ECO:0008006" key="3">
    <source>
        <dbReference type="Google" id="ProtNLM"/>
    </source>
</evidence>
<proteinExistence type="predicted"/>
<evidence type="ECO:0000313" key="1">
    <source>
        <dbReference type="EMBL" id="TVO51651.1"/>
    </source>
</evidence>
<accession>A0A557QFG9</accession>
<protein>
    <recommendedName>
        <fullName evidence="3">Cytoplasmic protein</fullName>
    </recommendedName>
</protein>
<keyword evidence="2" id="KW-1185">Reference proteome</keyword>
<reference evidence="1 2" key="1">
    <citation type="submission" date="2019-07" db="EMBL/GenBank/DDBJ databases">
        <title>The pathways for chlorine oxyanion respiration interact through the shared metabolite chlorate.</title>
        <authorList>
            <person name="Barnum T.P."/>
            <person name="Cheng Y."/>
            <person name="Hill K.A."/>
            <person name="Lucas L.N."/>
            <person name="Carlson H.K."/>
            <person name="Coates J.D."/>
        </authorList>
    </citation>
    <scope>NUCLEOTIDE SEQUENCE [LARGE SCALE GENOMIC DNA]</scope>
    <source>
        <strain evidence="1 2">SFB-3</strain>
    </source>
</reference>
<dbReference type="Proteomes" id="UP000319502">
    <property type="component" value="Unassembled WGS sequence"/>
</dbReference>
<organism evidence="1 2">
    <name type="scientific">Denitromonas halophila</name>
    <dbReference type="NCBI Taxonomy" id="1629404"/>
    <lineage>
        <taxon>Bacteria</taxon>
        <taxon>Pseudomonadati</taxon>
        <taxon>Pseudomonadota</taxon>
        <taxon>Betaproteobacteria</taxon>
        <taxon>Rhodocyclales</taxon>
        <taxon>Zoogloeaceae</taxon>
        <taxon>Denitromonas</taxon>
    </lineage>
</organism>
<dbReference type="Pfam" id="PF14113">
    <property type="entry name" value="Tae4"/>
    <property type="match status" value="1"/>
</dbReference>
<comment type="caution">
    <text evidence="1">The sequence shown here is derived from an EMBL/GenBank/DDBJ whole genome shotgun (WGS) entry which is preliminary data.</text>
</comment>
<dbReference type="InterPro" id="IPR025562">
    <property type="entry name" value="Tae4"/>
</dbReference>
<gene>
    <name evidence="1" type="ORF">FHP91_19135</name>
</gene>
<name>A0A557QFG9_9RHOO</name>
<dbReference type="OrthoDB" id="8480759at2"/>